<evidence type="ECO:0000256" key="8">
    <source>
        <dbReference type="ARBA" id="ARBA00023125"/>
    </source>
</evidence>
<evidence type="ECO:0000256" key="2">
    <source>
        <dbReference type="ARBA" id="ARBA00022741"/>
    </source>
</evidence>
<dbReference type="Pfam" id="PF00580">
    <property type="entry name" value="UvrD-helicase"/>
    <property type="match status" value="1"/>
</dbReference>
<dbReference type="EMBL" id="BAUW01000030">
    <property type="protein sequence ID" value="GAE45824.1"/>
    <property type="molecule type" value="Genomic_DNA"/>
</dbReference>
<evidence type="ECO:0000256" key="10">
    <source>
        <dbReference type="ARBA" id="ARBA00023235"/>
    </source>
</evidence>
<evidence type="ECO:0000256" key="7">
    <source>
        <dbReference type="ARBA" id="ARBA00022840"/>
    </source>
</evidence>
<dbReference type="FunFam" id="3.40.50.300:FF:001236">
    <property type="entry name" value="ATP-dependent helicase/nuclease subunit A"/>
    <property type="match status" value="1"/>
</dbReference>
<evidence type="ECO:0000256" key="1">
    <source>
        <dbReference type="ARBA" id="ARBA00022722"/>
    </source>
</evidence>
<evidence type="ECO:0000259" key="12">
    <source>
        <dbReference type="PROSITE" id="PS51198"/>
    </source>
</evidence>
<dbReference type="InterPro" id="IPR027417">
    <property type="entry name" value="P-loop_NTPase"/>
</dbReference>
<keyword evidence="14" id="KW-1185">Reference proteome</keyword>
<gene>
    <name evidence="13" type="ORF">JCM21738_2671</name>
</gene>
<keyword evidence="10" id="KW-0413">Isomerase</keyword>
<sequence length="540" mass="60405">MAKTNIAPVPEGATWTEDQWKAIMASGQDILVAAAAGSGKTAVLVERIIKKITSESNPIDVDELLVVTFTNASAAEMRHRIGEALEKAIDSNPASTHLKKQLSLLNRASISTLHSFCLEVIRKYYYLIDVDPGFRIADETEGQLLRDEVIEDLFEEEYGKADNQHFFNLVDTFTNDRSDEGLKDIIVDLFDFARSNPSPDAYLDSIVSMYEAAGSTEIENLPFMKVLIADIELQLQGAKQLLEKGMEIAKMPGGPAPRAVNFTEDLHVIDTLLAAKDRSWAELYDAIQLANFGRAKTCRGDEFNKDLVDKAAKLRDRTKKIVQDLRGELFSRKPESFLKDMQEMKPLIAVLINLVKEFSSRFGKVKQDRGLVDFSDLEHYTLEILTANSGTEEAMPAGDSKPSEAALAYREKFKEVLVDEYQDTNMVQEAILQLVTAEGEASGNLFMVGDVKQSIYKFRLAEPNLFLGKYNRFTSNGEGTGLKIDLAKNFRSRREVLDGTNYLFKQIMGIKVGEIHYDENAELKKGALILKMMSSLWSCS</sequence>
<keyword evidence="4 11" id="KW-0378">Hydrolase</keyword>
<evidence type="ECO:0000256" key="4">
    <source>
        <dbReference type="ARBA" id="ARBA00022801"/>
    </source>
</evidence>
<dbReference type="Gene3D" id="3.40.50.300">
    <property type="entry name" value="P-loop containing nucleotide triphosphate hydrolases"/>
    <property type="match status" value="3"/>
</dbReference>
<feature type="domain" description="UvrD-like helicase ATP-binding" evidence="12">
    <location>
        <begin position="13"/>
        <end position="493"/>
    </location>
</feature>
<dbReference type="Gene3D" id="1.10.274.50">
    <property type="match status" value="1"/>
</dbReference>
<dbReference type="GO" id="GO:0003677">
    <property type="term" value="F:DNA binding"/>
    <property type="evidence" value="ECO:0007669"/>
    <property type="project" value="UniProtKB-KW"/>
</dbReference>
<dbReference type="InterPro" id="IPR000212">
    <property type="entry name" value="DNA_helicase_UvrD/REP"/>
</dbReference>
<evidence type="ECO:0000256" key="5">
    <source>
        <dbReference type="ARBA" id="ARBA00022806"/>
    </source>
</evidence>
<dbReference type="Proteomes" id="UP000018949">
    <property type="component" value="Unassembled WGS sequence"/>
</dbReference>
<reference evidence="13 14" key="1">
    <citation type="submission" date="2013-12" db="EMBL/GenBank/DDBJ databases">
        <title>NBRP : Genome information of microbial organism related human and environment.</title>
        <authorList>
            <person name="Hattori M."/>
            <person name="Oshima K."/>
            <person name="Inaba H."/>
            <person name="Suda W."/>
            <person name="Sakamoto M."/>
            <person name="Iino T."/>
            <person name="Kitahara M."/>
            <person name="Oshida Y."/>
            <person name="Iida T."/>
            <person name="Kudo T."/>
            <person name="Itoh T."/>
            <person name="Ahmed I."/>
            <person name="Ohkuma M."/>
        </authorList>
    </citation>
    <scope>NUCLEOTIDE SEQUENCE [LARGE SCALE GENOMIC DNA]</scope>
    <source>
        <strain evidence="13 14">JCM 21738</strain>
    </source>
</reference>
<accession>W4RQE5</accession>
<evidence type="ECO:0000256" key="9">
    <source>
        <dbReference type="ARBA" id="ARBA00023204"/>
    </source>
</evidence>
<dbReference type="SUPFAM" id="SSF52540">
    <property type="entry name" value="P-loop containing nucleoside triphosphate hydrolases"/>
    <property type="match status" value="1"/>
</dbReference>
<keyword evidence="5 11" id="KW-0347">Helicase</keyword>
<protein>
    <submittedName>
        <fullName evidence="13">ATP-dependent nuclease</fullName>
    </submittedName>
</protein>
<feature type="binding site" evidence="11">
    <location>
        <begin position="34"/>
        <end position="41"/>
    </location>
    <ligand>
        <name>ATP</name>
        <dbReference type="ChEBI" id="CHEBI:30616"/>
    </ligand>
</feature>
<dbReference type="GO" id="GO:0005829">
    <property type="term" value="C:cytosol"/>
    <property type="evidence" value="ECO:0007669"/>
    <property type="project" value="TreeGrafter"/>
</dbReference>
<organism evidence="13 14">
    <name type="scientific">Mesobacillus boroniphilus JCM 21738</name>
    <dbReference type="NCBI Taxonomy" id="1294265"/>
    <lineage>
        <taxon>Bacteria</taxon>
        <taxon>Bacillati</taxon>
        <taxon>Bacillota</taxon>
        <taxon>Bacilli</taxon>
        <taxon>Bacillales</taxon>
        <taxon>Bacillaceae</taxon>
        <taxon>Mesobacillus</taxon>
    </lineage>
</organism>
<name>W4RQE5_9BACI</name>
<dbReference type="PROSITE" id="PS51198">
    <property type="entry name" value="UVRD_HELICASE_ATP_BIND"/>
    <property type="match status" value="1"/>
</dbReference>
<keyword evidence="1" id="KW-0540">Nuclease</keyword>
<keyword evidence="7 11" id="KW-0067">ATP-binding</keyword>
<dbReference type="eggNOG" id="COG1074">
    <property type="taxonomic scope" value="Bacteria"/>
</dbReference>
<dbReference type="GO" id="GO:0033202">
    <property type="term" value="C:DNA helicase complex"/>
    <property type="evidence" value="ECO:0007669"/>
    <property type="project" value="TreeGrafter"/>
</dbReference>
<evidence type="ECO:0000313" key="13">
    <source>
        <dbReference type="EMBL" id="GAE45824.1"/>
    </source>
</evidence>
<evidence type="ECO:0000256" key="3">
    <source>
        <dbReference type="ARBA" id="ARBA00022763"/>
    </source>
</evidence>
<proteinExistence type="predicted"/>
<keyword evidence="9" id="KW-0234">DNA repair</keyword>
<dbReference type="FunFam" id="3.40.50.300:FF:001196">
    <property type="entry name" value="ATP-dependent helicase/nuclease subunit A"/>
    <property type="match status" value="1"/>
</dbReference>
<dbReference type="GO" id="GO:0000725">
    <property type="term" value="P:recombinational repair"/>
    <property type="evidence" value="ECO:0007669"/>
    <property type="project" value="TreeGrafter"/>
</dbReference>
<evidence type="ECO:0000313" key="14">
    <source>
        <dbReference type="Proteomes" id="UP000018949"/>
    </source>
</evidence>
<dbReference type="AlphaFoldDB" id="W4RQE5"/>
<dbReference type="GO" id="GO:0004527">
    <property type="term" value="F:exonuclease activity"/>
    <property type="evidence" value="ECO:0007669"/>
    <property type="project" value="UniProtKB-KW"/>
</dbReference>
<dbReference type="InterPro" id="IPR014016">
    <property type="entry name" value="UvrD-like_ATP-bd"/>
</dbReference>
<keyword evidence="3" id="KW-0227">DNA damage</keyword>
<keyword evidence="6" id="KW-0269">Exonuclease</keyword>
<evidence type="ECO:0000256" key="6">
    <source>
        <dbReference type="ARBA" id="ARBA00022839"/>
    </source>
</evidence>
<dbReference type="PANTHER" id="PTHR11070">
    <property type="entry name" value="UVRD / RECB / PCRA DNA HELICASE FAMILY MEMBER"/>
    <property type="match status" value="1"/>
</dbReference>
<dbReference type="PANTHER" id="PTHR11070:SF48">
    <property type="entry name" value="ATP-DEPENDENT HELICASE_NUCLEASE SUBUNIT A"/>
    <property type="match status" value="1"/>
</dbReference>
<dbReference type="GO" id="GO:0043138">
    <property type="term" value="F:3'-5' DNA helicase activity"/>
    <property type="evidence" value="ECO:0007669"/>
    <property type="project" value="TreeGrafter"/>
</dbReference>
<dbReference type="GO" id="GO:0005524">
    <property type="term" value="F:ATP binding"/>
    <property type="evidence" value="ECO:0007669"/>
    <property type="project" value="UniProtKB-UniRule"/>
</dbReference>
<comment type="caution">
    <text evidence="13">The sequence shown here is derived from an EMBL/GenBank/DDBJ whole genome shotgun (WGS) entry which is preliminary data.</text>
</comment>
<keyword evidence="8" id="KW-0238">DNA-binding</keyword>
<keyword evidence="2 11" id="KW-0547">Nucleotide-binding</keyword>
<evidence type="ECO:0000256" key="11">
    <source>
        <dbReference type="PROSITE-ProRule" id="PRU00560"/>
    </source>
</evidence>